<dbReference type="Pfam" id="PF14248">
    <property type="entry name" value="DUF4345"/>
    <property type="match status" value="1"/>
</dbReference>
<feature type="transmembrane region" description="Helical" evidence="1">
    <location>
        <begin position="55"/>
        <end position="74"/>
    </location>
</feature>
<keyword evidence="1" id="KW-0472">Membrane</keyword>
<feature type="transmembrane region" description="Helical" evidence="1">
    <location>
        <begin position="7"/>
        <end position="28"/>
    </location>
</feature>
<dbReference type="InterPro" id="IPR025597">
    <property type="entry name" value="DUF4345"/>
</dbReference>
<protein>
    <submittedName>
        <fullName evidence="2">DUF4345 family protein</fullName>
    </submittedName>
</protein>
<keyword evidence="1" id="KW-0812">Transmembrane</keyword>
<dbReference type="EMBL" id="JBHTLQ010000005">
    <property type="protein sequence ID" value="MFD1189638.1"/>
    <property type="molecule type" value="Genomic_DNA"/>
</dbReference>
<feature type="transmembrane region" description="Helical" evidence="1">
    <location>
        <begin position="111"/>
        <end position="130"/>
    </location>
</feature>
<evidence type="ECO:0000256" key="1">
    <source>
        <dbReference type="SAM" id="Phobius"/>
    </source>
</evidence>
<keyword evidence="3" id="KW-1185">Reference proteome</keyword>
<keyword evidence="1" id="KW-1133">Transmembrane helix</keyword>
<organism evidence="2 3">
    <name type="scientific">Phenylobacterium conjunctum</name>
    <dbReference type="NCBI Taxonomy" id="1298959"/>
    <lineage>
        <taxon>Bacteria</taxon>
        <taxon>Pseudomonadati</taxon>
        <taxon>Pseudomonadota</taxon>
        <taxon>Alphaproteobacteria</taxon>
        <taxon>Caulobacterales</taxon>
        <taxon>Caulobacteraceae</taxon>
        <taxon>Phenylobacterium</taxon>
    </lineage>
</organism>
<sequence>MSVALRIVYLLAGLAVIFLGLNVGFGGIRTLGWQGGTDFLAVTDPGLFAVRDSHVRFLGGVWLGLGLTLCAATWKPAALKSTVLAICGMVFVGGVVRLVSTGLAVVTGPDLLQPLILELAAFPALALWTWKSAPNA</sequence>
<proteinExistence type="predicted"/>
<evidence type="ECO:0000313" key="3">
    <source>
        <dbReference type="Proteomes" id="UP001597216"/>
    </source>
</evidence>
<dbReference type="Proteomes" id="UP001597216">
    <property type="component" value="Unassembled WGS sequence"/>
</dbReference>
<name>A0ABW3SYF0_9CAUL</name>
<reference evidence="3" key="1">
    <citation type="journal article" date="2019" name="Int. J. Syst. Evol. Microbiol.">
        <title>The Global Catalogue of Microorganisms (GCM) 10K type strain sequencing project: providing services to taxonomists for standard genome sequencing and annotation.</title>
        <authorList>
            <consortium name="The Broad Institute Genomics Platform"/>
            <consortium name="The Broad Institute Genome Sequencing Center for Infectious Disease"/>
            <person name="Wu L."/>
            <person name="Ma J."/>
        </authorList>
    </citation>
    <scope>NUCLEOTIDE SEQUENCE [LARGE SCALE GENOMIC DNA]</scope>
    <source>
        <strain evidence="3">CCUG 55074</strain>
    </source>
</reference>
<gene>
    <name evidence="2" type="ORF">ACFQ27_03525</name>
</gene>
<evidence type="ECO:0000313" key="2">
    <source>
        <dbReference type="EMBL" id="MFD1189638.1"/>
    </source>
</evidence>
<comment type="caution">
    <text evidence="2">The sequence shown here is derived from an EMBL/GenBank/DDBJ whole genome shotgun (WGS) entry which is preliminary data.</text>
</comment>
<dbReference type="RefSeq" id="WP_377352524.1">
    <property type="nucleotide sequence ID" value="NZ_JBHTLQ010000005.1"/>
</dbReference>
<accession>A0ABW3SYF0</accession>
<feature type="transmembrane region" description="Helical" evidence="1">
    <location>
        <begin position="81"/>
        <end position="99"/>
    </location>
</feature>